<protein>
    <submittedName>
        <fullName evidence="1">Uncharacterized protein</fullName>
    </submittedName>
</protein>
<sequence length="48" mass="4898">MLGPSTAHPAGALSELVAHFVNCVLVRSAGLAVKLACSELIGRNHASK</sequence>
<organism evidence="1">
    <name type="scientific">Anguilla anguilla</name>
    <name type="common">European freshwater eel</name>
    <name type="synonym">Muraena anguilla</name>
    <dbReference type="NCBI Taxonomy" id="7936"/>
    <lineage>
        <taxon>Eukaryota</taxon>
        <taxon>Metazoa</taxon>
        <taxon>Chordata</taxon>
        <taxon>Craniata</taxon>
        <taxon>Vertebrata</taxon>
        <taxon>Euteleostomi</taxon>
        <taxon>Actinopterygii</taxon>
        <taxon>Neopterygii</taxon>
        <taxon>Teleostei</taxon>
        <taxon>Anguilliformes</taxon>
        <taxon>Anguillidae</taxon>
        <taxon>Anguilla</taxon>
    </lineage>
</organism>
<dbReference type="AlphaFoldDB" id="A0A0E9S6F6"/>
<evidence type="ECO:0000313" key="1">
    <source>
        <dbReference type="EMBL" id="JAH36856.1"/>
    </source>
</evidence>
<dbReference type="EMBL" id="GBXM01071721">
    <property type="protein sequence ID" value="JAH36856.1"/>
    <property type="molecule type" value="Transcribed_RNA"/>
</dbReference>
<name>A0A0E9S6F6_ANGAN</name>
<reference evidence="1" key="1">
    <citation type="submission" date="2014-11" db="EMBL/GenBank/DDBJ databases">
        <authorList>
            <person name="Amaro Gonzalez C."/>
        </authorList>
    </citation>
    <scope>NUCLEOTIDE SEQUENCE</scope>
</reference>
<proteinExistence type="predicted"/>
<reference evidence="1" key="2">
    <citation type="journal article" date="2015" name="Fish Shellfish Immunol.">
        <title>Early steps in the European eel (Anguilla anguilla)-Vibrio vulnificus interaction in the gills: Role of the RtxA13 toxin.</title>
        <authorList>
            <person name="Callol A."/>
            <person name="Pajuelo D."/>
            <person name="Ebbesson L."/>
            <person name="Teles M."/>
            <person name="MacKenzie S."/>
            <person name="Amaro C."/>
        </authorList>
    </citation>
    <scope>NUCLEOTIDE SEQUENCE</scope>
</reference>
<accession>A0A0E9S6F6</accession>